<feature type="domain" description="EF-hand" evidence="14">
    <location>
        <begin position="105"/>
        <end position="138"/>
    </location>
</feature>
<dbReference type="GO" id="GO:1990246">
    <property type="term" value="C:uniplex complex"/>
    <property type="evidence" value="ECO:0007669"/>
    <property type="project" value="TreeGrafter"/>
</dbReference>
<evidence type="ECO:0000313" key="16">
    <source>
        <dbReference type="Proteomes" id="UP000193411"/>
    </source>
</evidence>
<evidence type="ECO:0000259" key="14">
    <source>
        <dbReference type="PROSITE" id="PS50222"/>
    </source>
</evidence>
<evidence type="ECO:0000256" key="10">
    <source>
        <dbReference type="ARBA" id="ARBA00023065"/>
    </source>
</evidence>
<evidence type="ECO:0000256" key="2">
    <source>
        <dbReference type="ARBA" id="ARBA00004569"/>
    </source>
</evidence>
<dbReference type="GO" id="GO:0051560">
    <property type="term" value="P:mitochondrial calcium ion homeostasis"/>
    <property type="evidence" value="ECO:0007669"/>
    <property type="project" value="TreeGrafter"/>
</dbReference>
<evidence type="ECO:0000256" key="1">
    <source>
        <dbReference type="ARBA" id="ARBA00004273"/>
    </source>
</evidence>
<dbReference type="GO" id="GO:0005509">
    <property type="term" value="F:calcium ion binding"/>
    <property type="evidence" value="ECO:0007669"/>
    <property type="project" value="InterPro"/>
</dbReference>
<protein>
    <recommendedName>
        <fullName evidence="14">EF-hand domain-containing protein</fullName>
    </recommendedName>
</protein>
<evidence type="ECO:0000256" key="7">
    <source>
        <dbReference type="ARBA" id="ARBA00022792"/>
    </source>
</evidence>
<keyword evidence="7" id="KW-0999">Mitochondrion inner membrane</keyword>
<dbReference type="CDD" id="cd00051">
    <property type="entry name" value="EFh"/>
    <property type="match status" value="1"/>
</dbReference>
<dbReference type="PROSITE" id="PS00018">
    <property type="entry name" value="EF_HAND_1"/>
    <property type="match status" value="2"/>
</dbReference>
<keyword evidence="4" id="KW-0109">Calcium transport</keyword>
<dbReference type="STRING" id="765915.A0A1Y2HE16"/>
<dbReference type="OrthoDB" id="186625at2759"/>
<keyword evidence="5" id="KW-0479">Metal-binding</keyword>
<dbReference type="InterPro" id="IPR039800">
    <property type="entry name" value="MICU1/2/3"/>
</dbReference>
<evidence type="ECO:0000256" key="12">
    <source>
        <dbReference type="ARBA" id="ARBA00023136"/>
    </source>
</evidence>
<dbReference type="SUPFAM" id="SSF47473">
    <property type="entry name" value="EF-hand"/>
    <property type="match status" value="1"/>
</dbReference>
<dbReference type="PANTHER" id="PTHR12294">
    <property type="entry name" value="EF HAND DOMAIN FAMILY A1,A2-RELATED"/>
    <property type="match status" value="1"/>
</dbReference>
<comment type="similarity">
    <text evidence="13">Belongs to the MICU1 family. MICU1 subfamily.</text>
</comment>
<evidence type="ECO:0000256" key="9">
    <source>
        <dbReference type="ARBA" id="ARBA00022946"/>
    </source>
</evidence>
<comment type="subcellular location">
    <subcellularLocation>
        <location evidence="1">Mitochondrion inner membrane</location>
    </subcellularLocation>
    <subcellularLocation>
        <location evidence="2">Mitochondrion intermembrane space</location>
    </subcellularLocation>
</comment>
<evidence type="ECO:0000256" key="8">
    <source>
        <dbReference type="ARBA" id="ARBA00022837"/>
    </source>
</evidence>
<dbReference type="GO" id="GO:0005758">
    <property type="term" value="C:mitochondrial intermembrane space"/>
    <property type="evidence" value="ECO:0007669"/>
    <property type="project" value="UniProtKB-SubCell"/>
</dbReference>
<dbReference type="InterPro" id="IPR011992">
    <property type="entry name" value="EF-hand-dom_pair"/>
</dbReference>
<dbReference type="Gene3D" id="1.10.238.10">
    <property type="entry name" value="EF-hand"/>
    <property type="match status" value="1"/>
</dbReference>
<keyword evidence="9" id="KW-0809">Transit peptide</keyword>
<evidence type="ECO:0000256" key="4">
    <source>
        <dbReference type="ARBA" id="ARBA00022568"/>
    </source>
</evidence>
<feature type="domain" description="EF-hand" evidence="14">
    <location>
        <begin position="69"/>
        <end position="104"/>
    </location>
</feature>
<gene>
    <name evidence="15" type="ORF">BCR44DRAFT_63160</name>
</gene>
<dbReference type="InterPro" id="IPR002048">
    <property type="entry name" value="EF_hand_dom"/>
</dbReference>
<sequence length="369" mass="42667">MFEDWKQRKIGHYENRIRSYSHPYKVFQYFASKSKNGEDYMTPDDFIRSLQPYIELQDGVEVDHRYRRMKTQTAVQFFKLADVDGDGLIDFNEYMIFASLLMIPEQHFELAFRALDSDGNGFLTNREFTKLLDAETDATTYFSRLGRREHDSVGVRQCHGMMRLFFGPDGRRSLHRLEFIGFMKRLRHEVLKLEFYHLPVDVMTDTIGVHEMAALLVGYAELPIVQECTRRLRSLPEYHERVSFDEFVDLDDMVARLDEVGRAIRLGMQVMAKDERSMADAGESGPVYVTRDQLSTAIKAATGHSVKHDVIDALFHLLKSDDAGDKIDFGTLCHVVGHRTTMGLDTPRDLGFTRWLSYIADCTRTILFA</sequence>
<comment type="caution">
    <text evidence="15">The sequence shown here is derived from an EMBL/GenBank/DDBJ whole genome shotgun (WGS) entry which is preliminary data.</text>
</comment>
<keyword evidence="16" id="KW-1185">Reference proteome</keyword>
<keyword evidence="8" id="KW-0106">Calcium</keyword>
<dbReference type="EMBL" id="MCFL01000041">
    <property type="protein sequence ID" value="ORZ32830.1"/>
    <property type="molecule type" value="Genomic_DNA"/>
</dbReference>
<evidence type="ECO:0000256" key="11">
    <source>
        <dbReference type="ARBA" id="ARBA00023128"/>
    </source>
</evidence>
<organism evidence="15 16">
    <name type="scientific">Catenaria anguillulae PL171</name>
    <dbReference type="NCBI Taxonomy" id="765915"/>
    <lineage>
        <taxon>Eukaryota</taxon>
        <taxon>Fungi</taxon>
        <taxon>Fungi incertae sedis</taxon>
        <taxon>Blastocladiomycota</taxon>
        <taxon>Blastocladiomycetes</taxon>
        <taxon>Blastocladiales</taxon>
        <taxon>Catenariaceae</taxon>
        <taxon>Catenaria</taxon>
    </lineage>
</organism>
<dbReference type="InterPro" id="IPR018247">
    <property type="entry name" value="EF_Hand_1_Ca_BS"/>
</dbReference>
<dbReference type="AlphaFoldDB" id="A0A1Y2HE16"/>
<keyword evidence="6" id="KW-0677">Repeat</keyword>
<name>A0A1Y2HE16_9FUNG</name>
<keyword evidence="3" id="KW-0813">Transport</keyword>
<keyword evidence="12" id="KW-0472">Membrane</keyword>
<dbReference type="Pfam" id="PF13202">
    <property type="entry name" value="EF-hand_5"/>
    <property type="match status" value="2"/>
</dbReference>
<evidence type="ECO:0000256" key="6">
    <source>
        <dbReference type="ARBA" id="ARBA00022737"/>
    </source>
</evidence>
<proteinExistence type="inferred from homology"/>
<keyword evidence="10" id="KW-0406">Ion transport</keyword>
<dbReference type="PROSITE" id="PS50222">
    <property type="entry name" value="EF_HAND_2"/>
    <property type="match status" value="2"/>
</dbReference>
<dbReference type="PANTHER" id="PTHR12294:SF1">
    <property type="entry name" value="CALCIUM UPTAKE PROTEIN 1, MITOCHONDRIAL"/>
    <property type="match status" value="1"/>
</dbReference>
<evidence type="ECO:0000256" key="3">
    <source>
        <dbReference type="ARBA" id="ARBA00022448"/>
    </source>
</evidence>
<reference evidence="15 16" key="1">
    <citation type="submission" date="2016-07" db="EMBL/GenBank/DDBJ databases">
        <title>Pervasive Adenine N6-methylation of Active Genes in Fungi.</title>
        <authorList>
            <consortium name="DOE Joint Genome Institute"/>
            <person name="Mondo S.J."/>
            <person name="Dannebaum R.O."/>
            <person name="Kuo R.C."/>
            <person name="Labutti K."/>
            <person name="Haridas S."/>
            <person name="Kuo A."/>
            <person name="Salamov A."/>
            <person name="Ahrendt S.R."/>
            <person name="Lipzen A."/>
            <person name="Sullivan W."/>
            <person name="Andreopoulos W.B."/>
            <person name="Clum A."/>
            <person name="Lindquist E."/>
            <person name="Daum C."/>
            <person name="Ramamoorthy G.K."/>
            <person name="Gryganskyi A."/>
            <person name="Culley D."/>
            <person name="Magnuson J.K."/>
            <person name="James T.Y."/>
            <person name="O'Malley M.A."/>
            <person name="Stajich J.E."/>
            <person name="Spatafora J.W."/>
            <person name="Visel A."/>
            <person name="Grigoriev I.V."/>
        </authorList>
    </citation>
    <scope>NUCLEOTIDE SEQUENCE [LARGE SCALE GENOMIC DNA]</scope>
    <source>
        <strain evidence="15 16">PL171</strain>
    </source>
</reference>
<accession>A0A1Y2HE16</accession>
<dbReference type="SMART" id="SM00054">
    <property type="entry name" value="EFh"/>
    <property type="match status" value="2"/>
</dbReference>
<dbReference type="Proteomes" id="UP000193411">
    <property type="component" value="Unassembled WGS sequence"/>
</dbReference>
<evidence type="ECO:0000313" key="15">
    <source>
        <dbReference type="EMBL" id="ORZ32830.1"/>
    </source>
</evidence>
<evidence type="ECO:0000256" key="13">
    <source>
        <dbReference type="ARBA" id="ARBA00038333"/>
    </source>
</evidence>
<dbReference type="GO" id="GO:0036444">
    <property type="term" value="P:calcium import into the mitochondrion"/>
    <property type="evidence" value="ECO:0007669"/>
    <property type="project" value="TreeGrafter"/>
</dbReference>
<evidence type="ECO:0000256" key="5">
    <source>
        <dbReference type="ARBA" id="ARBA00022723"/>
    </source>
</evidence>
<keyword evidence="11" id="KW-0496">Mitochondrion</keyword>